<keyword evidence="3" id="KW-1185">Reference proteome</keyword>
<organism evidence="2 3">
    <name type="scientific">Oryza glaberrima</name>
    <name type="common">African rice</name>
    <dbReference type="NCBI Taxonomy" id="4538"/>
    <lineage>
        <taxon>Eukaryota</taxon>
        <taxon>Viridiplantae</taxon>
        <taxon>Streptophyta</taxon>
        <taxon>Embryophyta</taxon>
        <taxon>Tracheophyta</taxon>
        <taxon>Spermatophyta</taxon>
        <taxon>Magnoliopsida</taxon>
        <taxon>Liliopsida</taxon>
        <taxon>Poales</taxon>
        <taxon>Poaceae</taxon>
        <taxon>BOP clade</taxon>
        <taxon>Oryzoideae</taxon>
        <taxon>Oryzeae</taxon>
        <taxon>Oryzinae</taxon>
        <taxon>Oryza</taxon>
    </lineage>
</organism>
<protein>
    <submittedName>
        <fullName evidence="2">Uncharacterized protein</fullName>
    </submittedName>
</protein>
<evidence type="ECO:0000313" key="2">
    <source>
        <dbReference type="EnsemblPlants" id="ORGLA09G0148900.1"/>
    </source>
</evidence>
<dbReference type="Proteomes" id="UP000007306">
    <property type="component" value="Chromosome 9"/>
</dbReference>
<evidence type="ECO:0000256" key="1">
    <source>
        <dbReference type="SAM" id="MobiDB-lite"/>
    </source>
</evidence>
<dbReference type="AlphaFoldDB" id="I1QR10"/>
<sequence length="229" mass="26237">MEACLLPPPPFPPSLRLPVYLGGPSPTPCTASEVHLPPLWSSPSDRWSPHIGTPGSHIGAVQAPASSWYSFLRARRRRFLSSPRRRCPLLWRALSCHLGRRQHHPPRRHRRPPCHHRRQGRLPFQHQQMPMMMIRVEVLAKKLAAGMAKKKPAVVMTPMVMVMSKMVITPAMCSDGMSLDMSLLMVQRYMTSTMSILLEKNHLFRLFQGNHLLRLCAIEDRFPYSVPFR</sequence>
<reference evidence="2 3" key="2">
    <citation type="submission" date="2018-04" db="EMBL/GenBank/DDBJ databases">
        <title>OglaRS2 (Oryza glaberrima Reference Sequence Version 2).</title>
        <authorList>
            <person name="Zhang J."/>
            <person name="Kudrna D."/>
            <person name="Lee S."/>
            <person name="Talag J."/>
            <person name="Rajasekar S."/>
            <person name="Wing R.A."/>
        </authorList>
    </citation>
    <scope>NUCLEOTIDE SEQUENCE [LARGE SCALE GENOMIC DNA]</scope>
    <source>
        <strain evidence="2 3">cv. IRGC 96717</strain>
    </source>
</reference>
<dbReference type="HOGENOM" id="CLU_1211426_0_0_1"/>
<dbReference type="EnsemblPlants" id="ORGLA09G0148900.1">
    <property type="protein sequence ID" value="ORGLA09G0148900.1"/>
    <property type="gene ID" value="ORGLA09G0148900"/>
</dbReference>
<evidence type="ECO:0000313" key="3">
    <source>
        <dbReference type="Proteomes" id="UP000007306"/>
    </source>
</evidence>
<feature type="compositionally biased region" description="Basic residues" evidence="1">
    <location>
        <begin position="101"/>
        <end position="120"/>
    </location>
</feature>
<dbReference type="Gramene" id="ORGLA09G0148900.1">
    <property type="protein sequence ID" value="ORGLA09G0148900.1"/>
    <property type="gene ID" value="ORGLA09G0148900"/>
</dbReference>
<reference evidence="2" key="1">
    <citation type="submission" date="2015-06" db="UniProtKB">
        <authorList>
            <consortium name="EnsemblPlants"/>
        </authorList>
    </citation>
    <scope>IDENTIFICATION</scope>
</reference>
<accession>I1QR10</accession>
<name>I1QR10_ORYGL</name>
<feature type="region of interest" description="Disordered" evidence="1">
    <location>
        <begin position="101"/>
        <end position="122"/>
    </location>
</feature>
<proteinExistence type="predicted"/>